<evidence type="ECO:0000313" key="1">
    <source>
        <dbReference type="EMBL" id="SDF65142.1"/>
    </source>
</evidence>
<accession>A0A1G7MTS8</accession>
<protein>
    <submittedName>
        <fullName evidence="1">Uncharacterized protein</fullName>
    </submittedName>
</protein>
<organism evidence="1 2">
    <name type="scientific">Pedobacter terrae</name>
    <dbReference type="NCBI Taxonomy" id="405671"/>
    <lineage>
        <taxon>Bacteria</taxon>
        <taxon>Pseudomonadati</taxon>
        <taxon>Bacteroidota</taxon>
        <taxon>Sphingobacteriia</taxon>
        <taxon>Sphingobacteriales</taxon>
        <taxon>Sphingobacteriaceae</taxon>
        <taxon>Pedobacter</taxon>
    </lineage>
</organism>
<dbReference type="OrthoDB" id="9156218at2"/>
<dbReference type="AlphaFoldDB" id="A0A1G7MTS8"/>
<reference evidence="2" key="1">
    <citation type="submission" date="2016-10" db="EMBL/GenBank/DDBJ databases">
        <authorList>
            <person name="Varghese N."/>
            <person name="Submissions S."/>
        </authorList>
    </citation>
    <scope>NUCLEOTIDE SEQUENCE [LARGE SCALE GENOMIC DNA]</scope>
    <source>
        <strain evidence="2">DSM 17933</strain>
    </source>
</reference>
<sequence length="104" mass="12038">MQKDLTECELQLAIFIGDLSERCYNAGWMLNLEYVLWNCILSGPQKYGHDIINESDITQLNKLSILANAWIVFDNETGETAIELEQWKKQFQIAITNNKRLISD</sequence>
<gene>
    <name evidence="1" type="ORF">SAMN05421827_10196</name>
</gene>
<dbReference type="Proteomes" id="UP000199643">
    <property type="component" value="Unassembled WGS sequence"/>
</dbReference>
<proteinExistence type="predicted"/>
<name>A0A1G7MTS8_9SPHI</name>
<keyword evidence="2" id="KW-1185">Reference proteome</keyword>
<dbReference type="RefSeq" id="WP_143009000.1">
    <property type="nucleotide sequence ID" value="NZ_FNCH01000001.1"/>
</dbReference>
<evidence type="ECO:0000313" key="2">
    <source>
        <dbReference type="Proteomes" id="UP000199643"/>
    </source>
</evidence>
<dbReference type="EMBL" id="FNCH01000001">
    <property type="protein sequence ID" value="SDF65142.1"/>
    <property type="molecule type" value="Genomic_DNA"/>
</dbReference>